<dbReference type="Pfam" id="PF00106">
    <property type="entry name" value="adh_short"/>
    <property type="match status" value="1"/>
</dbReference>
<organism evidence="5 6">
    <name type="scientific">Desmophyllum pertusum</name>
    <dbReference type="NCBI Taxonomy" id="174260"/>
    <lineage>
        <taxon>Eukaryota</taxon>
        <taxon>Metazoa</taxon>
        <taxon>Cnidaria</taxon>
        <taxon>Anthozoa</taxon>
        <taxon>Hexacorallia</taxon>
        <taxon>Scleractinia</taxon>
        <taxon>Caryophylliina</taxon>
        <taxon>Caryophylliidae</taxon>
        <taxon>Desmophyllum</taxon>
    </lineage>
</organism>
<dbReference type="SUPFAM" id="SSF51735">
    <property type="entry name" value="NAD(P)-binding Rossmann-fold domains"/>
    <property type="match status" value="1"/>
</dbReference>
<proteinExistence type="inferred from homology"/>
<evidence type="ECO:0000313" key="5">
    <source>
        <dbReference type="EMBL" id="KAJ7354766.1"/>
    </source>
</evidence>
<dbReference type="GO" id="GO:0004022">
    <property type="term" value="F:alcohol dehydrogenase (NAD+) activity"/>
    <property type="evidence" value="ECO:0007669"/>
    <property type="project" value="UniProtKB-EC"/>
</dbReference>
<keyword evidence="3 5" id="KW-0560">Oxidoreductase</keyword>
<comment type="caution">
    <text evidence="5">The sequence shown here is derived from an EMBL/GenBank/DDBJ whole genome shotgun (WGS) entry which is preliminary data.</text>
</comment>
<dbReference type="AlphaFoldDB" id="A0A9W9YK58"/>
<dbReference type="EC" id="1.1.1.1" evidence="5"/>
<evidence type="ECO:0000256" key="3">
    <source>
        <dbReference type="ARBA" id="ARBA00023002"/>
    </source>
</evidence>
<dbReference type="InterPro" id="IPR036291">
    <property type="entry name" value="NAD(P)-bd_dom_sf"/>
</dbReference>
<dbReference type="Proteomes" id="UP001163046">
    <property type="component" value="Unassembled WGS sequence"/>
</dbReference>
<name>A0A9W9YK58_9CNID</name>
<gene>
    <name evidence="5" type="primary">CBR3_1</name>
    <name evidence="5" type="ORF">OS493_030543</name>
</gene>
<dbReference type="OrthoDB" id="7289984at2759"/>
<protein>
    <submittedName>
        <fullName evidence="5">Carbonyl reductase [NADPH] 3</fullName>
        <ecNumber evidence="5">1.1.1.1</ecNumber>
    </submittedName>
</protein>
<evidence type="ECO:0000256" key="2">
    <source>
        <dbReference type="ARBA" id="ARBA00022857"/>
    </source>
</evidence>
<accession>A0A9W9YK58</accession>
<evidence type="ECO:0000256" key="1">
    <source>
        <dbReference type="ARBA" id="ARBA00006484"/>
    </source>
</evidence>
<evidence type="ECO:0000256" key="4">
    <source>
        <dbReference type="RuleBase" id="RU000363"/>
    </source>
</evidence>
<keyword evidence="6" id="KW-1185">Reference proteome</keyword>
<dbReference type="PANTHER" id="PTHR43963">
    <property type="entry name" value="CARBONYL REDUCTASE 1-RELATED"/>
    <property type="match status" value="1"/>
</dbReference>
<dbReference type="PRINTS" id="PR00080">
    <property type="entry name" value="SDRFAMILY"/>
</dbReference>
<evidence type="ECO:0000313" key="6">
    <source>
        <dbReference type="Proteomes" id="UP001163046"/>
    </source>
</evidence>
<dbReference type="Gene3D" id="3.40.50.720">
    <property type="entry name" value="NAD(P)-binding Rossmann-like Domain"/>
    <property type="match status" value="1"/>
</dbReference>
<keyword evidence="2" id="KW-0521">NADP</keyword>
<sequence length="304" mass="33423">MNRCMRCPSRGVTGGWNATFMPIRLALSVHFIARENVFDISLCRIARDEQRGLDAVRQLSSEGLSLKFHQLDIVSSESIDKIKTFLVEQYGGLDLLVNNAGIAFKRASTAPFAEQAEVTVHTNFHGTLNMCKAMLPILKPHARLVNISTHLGGLSQLSEELQKKFSSPTLSEESLVNLMNQFVQDVKEGIHSKKGWSNTAYGISHVGIIALTKILARAITEDPRDDILINACDPGWVRTDMAGPKATKSPDEGAETPVYAALLPTNAGQPNGEFLKDKIIQEWEVMSCQSHAVAAENKTLNKQI</sequence>
<dbReference type="EMBL" id="MU827334">
    <property type="protein sequence ID" value="KAJ7354766.1"/>
    <property type="molecule type" value="Genomic_DNA"/>
</dbReference>
<comment type="similarity">
    <text evidence="1 4">Belongs to the short-chain dehydrogenases/reductases (SDR) family.</text>
</comment>
<dbReference type="InterPro" id="IPR002347">
    <property type="entry name" value="SDR_fam"/>
</dbReference>
<dbReference type="PANTHER" id="PTHR43963:SF6">
    <property type="entry name" value="CHAIN DEHYDROGENASE FAMILY PROTEIN, PUTATIVE (AFU_ORTHOLOGUE AFUA_3G15350)-RELATED"/>
    <property type="match status" value="1"/>
</dbReference>
<dbReference type="PRINTS" id="PR00081">
    <property type="entry name" value="GDHRDH"/>
</dbReference>
<reference evidence="5" key="1">
    <citation type="submission" date="2023-01" db="EMBL/GenBank/DDBJ databases">
        <title>Genome assembly of the deep-sea coral Lophelia pertusa.</title>
        <authorList>
            <person name="Herrera S."/>
            <person name="Cordes E."/>
        </authorList>
    </citation>
    <scope>NUCLEOTIDE SEQUENCE</scope>
    <source>
        <strain evidence="5">USNM1676648</strain>
        <tissue evidence="5">Polyp</tissue>
    </source>
</reference>